<dbReference type="AlphaFoldDB" id="A0A1G7RIX5"/>
<proteinExistence type="predicted"/>
<organism evidence="3 4">
    <name type="scientific">Halorientalis regularis</name>
    <dbReference type="NCBI Taxonomy" id="660518"/>
    <lineage>
        <taxon>Archaea</taxon>
        <taxon>Methanobacteriati</taxon>
        <taxon>Methanobacteriota</taxon>
        <taxon>Stenosarchaea group</taxon>
        <taxon>Halobacteria</taxon>
        <taxon>Halobacteriales</taxon>
        <taxon>Haloarculaceae</taxon>
        <taxon>Halorientalis</taxon>
    </lineage>
</organism>
<evidence type="ECO:0000313" key="3">
    <source>
        <dbReference type="EMBL" id="SDG09950.1"/>
    </source>
</evidence>
<dbReference type="STRING" id="660518.SAMN05216218_11526"/>
<keyword evidence="2" id="KW-0812">Transmembrane</keyword>
<evidence type="ECO:0000256" key="2">
    <source>
        <dbReference type="SAM" id="Phobius"/>
    </source>
</evidence>
<keyword evidence="2" id="KW-1133">Transmembrane helix</keyword>
<sequence>MVTSSGGGSSVRDWLADPRGAFRRWRQPRPILGSVLLLLGAAIIGWVPIQFAAELLFVGGAFTVVGLFFASIVAFCGLAALAKPEFASIFGVFGIAFATLSLVGALGGFFIGMIIATAGGVLCYAWEPPAEFGIEVKTVAEASEFVWGGTSEFIWGGTSGFIWGKTSEFIWQTDDESDDDGDEEDDGNEDDLGLGLDLAEADGASTAETADTDDEIETGDLDDRFKL</sequence>
<keyword evidence="2" id="KW-0472">Membrane</keyword>
<feature type="compositionally biased region" description="Low complexity" evidence="1">
    <location>
        <begin position="193"/>
        <end position="204"/>
    </location>
</feature>
<dbReference type="RefSeq" id="WP_139171159.1">
    <property type="nucleotide sequence ID" value="NZ_FNBK01000015.1"/>
</dbReference>
<dbReference type="EMBL" id="FNBK01000015">
    <property type="protein sequence ID" value="SDG09950.1"/>
    <property type="molecule type" value="Genomic_DNA"/>
</dbReference>
<dbReference type="Proteomes" id="UP000199076">
    <property type="component" value="Unassembled WGS sequence"/>
</dbReference>
<evidence type="ECO:0000256" key="1">
    <source>
        <dbReference type="SAM" id="MobiDB-lite"/>
    </source>
</evidence>
<evidence type="ECO:0000313" key="4">
    <source>
        <dbReference type="Proteomes" id="UP000199076"/>
    </source>
</evidence>
<dbReference type="Pfam" id="PF19609">
    <property type="entry name" value="DUF6114"/>
    <property type="match status" value="1"/>
</dbReference>
<reference evidence="4" key="1">
    <citation type="submission" date="2016-10" db="EMBL/GenBank/DDBJ databases">
        <authorList>
            <person name="Varghese N."/>
            <person name="Submissions S."/>
        </authorList>
    </citation>
    <scope>NUCLEOTIDE SEQUENCE [LARGE SCALE GENOMIC DNA]</scope>
    <source>
        <strain evidence="4">IBRC-M 10760</strain>
    </source>
</reference>
<keyword evidence="4" id="KW-1185">Reference proteome</keyword>
<feature type="compositionally biased region" description="Acidic residues" evidence="1">
    <location>
        <begin position="210"/>
        <end position="220"/>
    </location>
</feature>
<gene>
    <name evidence="3" type="ORF">SAMN05216218_11526</name>
</gene>
<dbReference type="InterPro" id="IPR046096">
    <property type="entry name" value="DUF6114"/>
</dbReference>
<feature type="transmembrane region" description="Helical" evidence="2">
    <location>
        <begin position="55"/>
        <end position="82"/>
    </location>
</feature>
<accession>A0A1G7RIX5</accession>
<feature type="transmembrane region" description="Helical" evidence="2">
    <location>
        <begin position="31"/>
        <end position="49"/>
    </location>
</feature>
<feature type="transmembrane region" description="Helical" evidence="2">
    <location>
        <begin position="89"/>
        <end position="115"/>
    </location>
</feature>
<feature type="region of interest" description="Disordered" evidence="1">
    <location>
        <begin position="173"/>
        <end position="227"/>
    </location>
</feature>
<dbReference type="OrthoDB" id="238914at2157"/>
<protein>
    <submittedName>
        <fullName evidence="3">Uncharacterized protein</fullName>
    </submittedName>
</protein>
<feature type="compositionally biased region" description="Acidic residues" evidence="1">
    <location>
        <begin position="173"/>
        <end position="192"/>
    </location>
</feature>
<name>A0A1G7RIX5_9EURY</name>